<evidence type="ECO:0000313" key="6">
    <source>
        <dbReference type="Proteomes" id="UP000298347"/>
    </source>
</evidence>
<dbReference type="GO" id="GO:0003700">
    <property type="term" value="F:DNA-binding transcription factor activity"/>
    <property type="evidence" value="ECO:0007669"/>
    <property type="project" value="InterPro"/>
</dbReference>
<dbReference type="GO" id="GO:0043565">
    <property type="term" value="F:sequence-specific DNA binding"/>
    <property type="evidence" value="ECO:0007669"/>
    <property type="project" value="InterPro"/>
</dbReference>
<dbReference type="PANTHER" id="PTHR43537:SF24">
    <property type="entry name" value="GLUCONATE OPERON TRANSCRIPTIONAL REPRESSOR"/>
    <property type="match status" value="1"/>
</dbReference>
<dbReference type="Pfam" id="PF07729">
    <property type="entry name" value="FCD"/>
    <property type="match status" value="1"/>
</dbReference>
<evidence type="ECO:0000313" key="5">
    <source>
        <dbReference type="EMBL" id="TGA98290.1"/>
    </source>
</evidence>
<feature type="domain" description="HTH gntR-type" evidence="4">
    <location>
        <begin position="12"/>
        <end position="79"/>
    </location>
</feature>
<dbReference type="InterPro" id="IPR036388">
    <property type="entry name" value="WH-like_DNA-bd_sf"/>
</dbReference>
<comment type="caution">
    <text evidence="5">The sequence shown here is derived from an EMBL/GenBank/DDBJ whole genome shotgun (WGS) entry which is preliminary data.</text>
</comment>
<evidence type="ECO:0000259" key="4">
    <source>
        <dbReference type="PROSITE" id="PS50949"/>
    </source>
</evidence>
<dbReference type="SMART" id="SM00345">
    <property type="entry name" value="HTH_GNTR"/>
    <property type="match status" value="1"/>
</dbReference>
<dbReference type="InterPro" id="IPR000524">
    <property type="entry name" value="Tscrpt_reg_HTH_GntR"/>
</dbReference>
<dbReference type="RefSeq" id="WP_135348378.1">
    <property type="nucleotide sequence ID" value="NZ_SRJD01000008.1"/>
</dbReference>
<dbReference type="CDD" id="cd07377">
    <property type="entry name" value="WHTH_GntR"/>
    <property type="match status" value="1"/>
</dbReference>
<dbReference type="AlphaFoldDB" id="A0A4Z0GN41"/>
<evidence type="ECO:0000256" key="3">
    <source>
        <dbReference type="ARBA" id="ARBA00023163"/>
    </source>
</evidence>
<dbReference type="PROSITE" id="PS50949">
    <property type="entry name" value="HTH_GNTR"/>
    <property type="match status" value="1"/>
</dbReference>
<dbReference type="Gene3D" id="1.20.120.530">
    <property type="entry name" value="GntR ligand-binding domain-like"/>
    <property type="match status" value="1"/>
</dbReference>
<organism evidence="5 6">
    <name type="scientific">Sporolactobacillus shoreae</name>
    <dbReference type="NCBI Taxonomy" id="1465501"/>
    <lineage>
        <taxon>Bacteria</taxon>
        <taxon>Bacillati</taxon>
        <taxon>Bacillota</taxon>
        <taxon>Bacilli</taxon>
        <taxon>Bacillales</taxon>
        <taxon>Sporolactobacillaceae</taxon>
        <taxon>Sporolactobacillus</taxon>
    </lineage>
</organism>
<dbReference type="SUPFAM" id="SSF48008">
    <property type="entry name" value="GntR ligand-binding domain-like"/>
    <property type="match status" value="1"/>
</dbReference>
<dbReference type="EMBL" id="SRJD01000008">
    <property type="protein sequence ID" value="TGA98290.1"/>
    <property type="molecule type" value="Genomic_DNA"/>
</dbReference>
<dbReference type="SUPFAM" id="SSF46785">
    <property type="entry name" value="Winged helix' DNA-binding domain"/>
    <property type="match status" value="1"/>
</dbReference>
<reference evidence="5 6" key="1">
    <citation type="journal article" date="2015" name="Int. J. Syst. Evol. Microbiol.">
        <title>Sporolactobacillus shoreae sp. nov. and Sporolactobacillus spathodeae sp. nov., two spore-forming lactic acid bacteria isolated from tree barks in Thailand.</title>
        <authorList>
            <person name="Thamacharoensuk T."/>
            <person name="Kitahara M."/>
            <person name="Ohkuma M."/>
            <person name="Thongchul N."/>
            <person name="Tanasupawat S."/>
        </authorList>
    </citation>
    <scope>NUCLEOTIDE SEQUENCE [LARGE SCALE GENOMIC DNA]</scope>
    <source>
        <strain evidence="5 6">BK92</strain>
    </source>
</reference>
<dbReference type="InterPro" id="IPR000485">
    <property type="entry name" value="AsnC-type_HTH_dom"/>
</dbReference>
<dbReference type="Proteomes" id="UP000298347">
    <property type="component" value="Unassembled WGS sequence"/>
</dbReference>
<dbReference type="InterPro" id="IPR011711">
    <property type="entry name" value="GntR_C"/>
</dbReference>
<dbReference type="PRINTS" id="PR00033">
    <property type="entry name" value="HTHASNC"/>
</dbReference>
<dbReference type="InterPro" id="IPR036390">
    <property type="entry name" value="WH_DNA-bd_sf"/>
</dbReference>
<evidence type="ECO:0000256" key="1">
    <source>
        <dbReference type="ARBA" id="ARBA00023015"/>
    </source>
</evidence>
<protein>
    <submittedName>
        <fullName evidence="5">GntR family transcriptional regulator</fullName>
    </submittedName>
</protein>
<name>A0A4Z0GN41_9BACL</name>
<gene>
    <name evidence="5" type="ORF">E4665_08570</name>
</gene>
<dbReference type="PANTHER" id="PTHR43537">
    <property type="entry name" value="TRANSCRIPTIONAL REGULATOR, GNTR FAMILY"/>
    <property type="match status" value="1"/>
</dbReference>
<dbReference type="Gene3D" id="1.10.10.10">
    <property type="entry name" value="Winged helix-like DNA-binding domain superfamily/Winged helix DNA-binding domain"/>
    <property type="match status" value="1"/>
</dbReference>
<keyword evidence="1" id="KW-0805">Transcription regulation</keyword>
<proteinExistence type="predicted"/>
<keyword evidence="2" id="KW-0238">DNA-binding</keyword>
<dbReference type="OrthoDB" id="368257at2"/>
<dbReference type="SMART" id="SM00895">
    <property type="entry name" value="FCD"/>
    <property type="match status" value="1"/>
</dbReference>
<keyword evidence="6" id="KW-1185">Reference proteome</keyword>
<dbReference type="InterPro" id="IPR008920">
    <property type="entry name" value="TF_FadR/GntR_C"/>
</dbReference>
<sequence>MVKNMIKKIDRQSLSEKIYIELKKAIVEMVFKPGERISDMELAQNFGVSRTPVREAIKRLEDDGLIESIPGSMTRVTHISSEEAKNAFTVVAVLHALAARLAVPVLTGDDIRNMETSNLRLKQALDVKDAGIAIQSDAAFHQVILDRTDNPEILNVLKRLTPKIDRLERVRFLLKGNESVSQHALIIQACADNDIDQAASLVEKNWLTLSEWSDR</sequence>
<dbReference type="Pfam" id="PF00392">
    <property type="entry name" value="GntR"/>
    <property type="match status" value="1"/>
</dbReference>
<evidence type="ECO:0000256" key="2">
    <source>
        <dbReference type="ARBA" id="ARBA00023125"/>
    </source>
</evidence>
<accession>A0A4Z0GN41</accession>
<dbReference type="PRINTS" id="PR00035">
    <property type="entry name" value="HTHGNTR"/>
</dbReference>
<keyword evidence="3" id="KW-0804">Transcription</keyword>